<dbReference type="SUPFAM" id="SSF53901">
    <property type="entry name" value="Thiolase-like"/>
    <property type="match status" value="2"/>
</dbReference>
<dbReference type="EMBL" id="JABAIK010000019">
    <property type="protein sequence ID" value="NLS14307.1"/>
    <property type="molecule type" value="Genomic_DNA"/>
</dbReference>
<evidence type="ECO:0000313" key="14">
    <source>
        <dbReference type="EMBL" id="NLS14307.1"/>
    </source>
</evidence>
<protein>
    <recommendedName>
        <fullName evidence="9">acetyl-CoA C-acyltransferase</fullName>
        <ecNumber evidence="9">2.3.1.16</ecNumber>
    </recommendedName>
</protein>
<dbReference type="InterPro" id="IPR050215">
    <property type="entry name" value="Thiolase-like_sf_Thiolase"/>
</dbReference>
<dbReference type="AlphaFoldDB" id="A0A7X8TSY1"/>
<evidence type="ECO:0000256" key="10">
    <source>
        <dbReference type="PIRSR" id="PIRSR000429-1"/>
    </source>
</evidence>
<dbReference type="Proteomes" id="UP000535589">
    <property type="component" value="Unassembled WGS sequence"/>
</dbReference>
<evidence type="ECO:0000313" key="15">
    <source>
        <dbReference type="Proteomes" id="UP000535589"/>
    </source>
</evidence>
<dbReference type="NCBIfam" id="TIGR02445">
    <property type="entry name" value="fadA"/>
    <property type="match status" value="1"/>
</dbReference>
<dbReference type="InterPro" id="IPR020615">
    <property type="entry name" value="Thiolase_acyl_enz_int_AS"/>
</dbReference>
<dbReference type="InterPro" id="IPR020617">
    <property type="entry name" value="Thiolase_C"/>
</dbReference>
<dbReference type="EC" id="2.3.1.16" evidence="9"/>
<dbReference type="Pfam" id="PF00108">
    <property type="entry name" value="Thiolase_N"/>
    <property type="match status" value="1"/>
</dbReference>
<dbReference type="PANTHER" id="PTHR43853:SF11">
    <property type="entry name" value="3-KETOACYL-COA THIOLASE FADA"/>
    <property type="match status" value="1"/>
</dbReference>
<dbReference type="GO" id="GO:0006635">
    <property type="term" value="P:fatty acid beta-oxidation"/>
    <property type="evidence" value="ECO:0007669"/>
    <property type="project" value="TreeGrafter"/>
</dbReference>
<keyword evidence="15" id="KW-1185">Reference proteome</keyword>
<evidence type="ECO:0000256" key="11">
    <source>
        <dbReference type="RuleBase" id="RU003557"/>
    </source>
</evidence>
<evidence type="ECO:0000256" key="8">
    <source>
        <dbReference type="ARBA" id="ARBA00023315"/>
    </source>
</evidence>
<dbReference type="RefSeq" id="WP_168837406.1">
    <property type="nucleotide sequence ID" value="NZ_JABAIK010000019.1"/>
</dbReference>
<dbReference type="PROSITE" id="PS00098">
    <property type="entry name" value="THIOLASE_1"/>
    <property type="match status" value="1"/>
</dbReference>
<evidence type="ECO:0000259" key="13">
    <source>
        <dbReference type="Pfam" id="PF02803"/>
    </source>
</evidence>
<evidence type="ECO:0000259" key="12">
    <source>
        <dbReference type="Pfam" id="PF00108"/>
    </source>
</evidence>
<keyword evidence="6" id="KW-0442">Lipid degradation</keyword>
<organism evidence="14 15">
    <name type="scientific">Vibrio agarilyticus</name>
    <dbReference type="NCBI Taxonomy" id="2726741"/>
    <lineage>
        <taxon>Bacteria</taxon>
        <taxon>Pseudomonadati</taxon>
        <taxon>Pseudomonadota</taxon>
        <taxon>Gammaproteobacteria</taxon>
        <taxon>Vibrionales</taxon>
        <taxon>Vibrionaceae</taxon>
        <taxon>Vibrio</taxon>
    </lineage>
</organism>
<feature type="domain" description="Thiolase C-terminal" evidence="13">
    <location>
        <begin position="262"/>
        <end position="386"/>
    </location>
</feature>
<keyword evidence="7" id="KW-0443">Lipid metabolism</keyword>
<name>A0A7X8TSY1_9VIBR</name>
<feature type="active site" description="Proton acceptor" evidence="10">
    <location>
        <position position="343"/>
    </location>
</feature>
<dbReference type="CDD" id="cd00751">
    <property type="entry name" value="thiolase"/>
    <property type="match status" value="1"/>
</dbReference>
<dbReference type="PROSITE" id="PS00737">
    <property type="entry name" value="THIOLASE_2"/>
    <property type="match status" value="1"/>
</dbReference>
<gene>
    <name evidence="14" type="primary">fadA</name>
    <name evidence="14" type="ORF">HGP28_15615</name>
</gene>
<reference evidence="14 15" key="1">
    <citation type="submission" date="2020-04" db="EMBL/GenBank/DDBJ databases">
        <title>Vibrio sp. SM6, a novel species isolated from seawater.</title>
        <authorList>
            <person name="Wang X."/>
        </authorList>
    </citation>
    <scope>NUCLEOTIDE SEQUENCE [LARGE SCALE GENOMIC DNA]</scope>
    <source>
        <strain evidence="14 15">SM6</strain>
    </source>
</reference>
<dbReference type="InterPro" id="IPR020613">
    <property type="entry name" value="Thiolase_CS"/>
</dbReference>
<dbReference type="FunFam" id="3.40.47.10:FF:000010">
    <property type="entry name" value="Acetyl-CoA acetyltransferase (Thiolase)"/>
    <property type="match status" value="1"/>
</dbReference>
<evidence type="ECO:0000256" key="9">
    <source>
        <dbReference type="ARBA" id="ARBA00024073"/>
    </source>
</evidence>
<comment type="pathway">
    <text evidence="1">Lipid metabolism.</text>
</comment>
<dbReference type="NCBIfam" id="NF006510">
    <property type="entry name" value="PRK08947.1"/>
    <property type="match status" value="1"/>
</dbReference>
<dbReference type="NCBIfam" id="TIGR01930">
    <property type="entry name" value="AcCoA-C-Actrans"/>
    <property type="match status" value="1"/>
</dbReference>
<dbReference type="InterPro" id="IPR016039">
    <property type="entry name" value="Thiolase-like"/>
</dbReference>
<feature type="active site" description="Proton acceptor" evidence="10">
    <location>
        <position position="373"/>
    </location>
</feature>
<dbReference type="PIRSF" id="PIRSF000429">
    <property type="entry name" value="Ac-CoA_Ac_transf"/>
    <property type="match status" value="1"/>
</dbReference>
<comment type="similarity">
    <text evidence="2 11">Belongs to the thiolase-like superfamily. Thiolase family.</text>
</comment>
<dbReference type="InterPro" id="IPR020616">
    <property type="entry name" value="Thiolase_N"/>
</dbReference>
<dbReference type="Pfam" id="PF02803">
    <property type="entry name" value="Thiolase_C"/>
    <property type="match status" value="1"/>
</dbReference>
<keyword evidence="3" id="KW-0963">Cytoplasm</keyword>
<evidence type="ECO:0000256" key="4">
    <source>
        <dbReference type="ARBA" id="ARBA00022679"/>
    </source>
</evidence>
<feature type="active site" description="Acyl-thioester intermediate" evidence="10">
    <location>
        <position position="91"/>
    </location>
</feature>
<dbReference type="InterPro" id="IPR012805">
    <property type="entry name" value="FadA"/>
</dbReference>
<dbReference type="InterPro" id="IPR002155">
    <property type="entry name" value="Thiolase"/>
</dbReference>
<evidence type="ECO:0000256" key="7">
    <source>
        <dbReference type="ARBA" id="ARBA00023098"/>
    </source>
</evidence>
<evidence type="ECO:0000256" key="5">
    <source>
        <dbReference type="ARBA" id="ARBA00022832"/>
    </source>
</evidence>
<sequence length="391" mass="41571">MNHVVIVDCVRTPMGRSKGGAFRHTRAEDLSAHLMQSILTRNPQVNPNEIEDIYWGCVQQTLEQGFNIARNAALLAGLPIGIGAVTVNRLCGSSMQALHDATRAIMTGDAQICLVGGVEHMGHVPMTHGVDFHPGLSKHVAKAAGMMGLTAEMLAKLHHVSRERQDAFAARSHARAHTATLEGYFANEIVATPGHQSDGSLFVLEHDEVIRPETTIETLATLRPVFDPMTGSVTAGSSSALSDGASAMLLMSENKAKQLNLPIRARVKSMAIAGCDPAIMGYGPVPATQKALQRAKLTIDDMEAIELNEAFAAQALPCIQDLGLSDVMEEKVNLNGGAIALGHPLGCSGTRISTTLINIMERKNARYGLAAMCIGLGQGIATVFERSVNGE</sequence>
<evidence type="ECO:0000256" key="6">
    <source>
        <dbReference type="ARBA" id="ARBA00022963"/>
    </source>
</evidence>
<proteinExistence type="inferred from homology"/>
<keyword evidence="5" id="KW-0276">Fatty acid metabolism</keyword>
<accession>A0A7X8TSY1</accession>
<dbReference type="GO" id="GO:0003988">
    <property type="term" value="F:acetyl-CoA C-acyltransferase activity"/>
    <property type="evidence" value="ECO:0007669"/>
    <property type="project" value="UniProtKB-EC"/>
</dbReference>
<keyword evidence="8 11" id="KW-0012">Acyltransferase</keyword>
<dbReference type="PANTHER" id="PTHR43853">
    <property type="entry name" value="3-KETOACYL-COA THIOLASE, PEROXISOMAL"/>
    <property type="match status" value="1"/>
</dbReference>
<dbReference type="GO" id="GO:0005737">
    <property type="term" value="C:cytoplasm"/>
    <property type="evidence" value="ECO:0007669"/>
    <property type="project" value="InterPro"/>
</dbReference>
<keyword evidence="4 11" id="KW-0808">Transferase</keyword>
<dbReference type="PROSITE" id="PS00099">
    <property type="entry name" value="THIOLASE_3"/>
    <property type="match status" value="1"/>
</dbReference>
<dbReference type="GO" id="GO:0010124">
    <property type="term" value="P:phenylacetate catabolic process"/>
    <property type="evidence" value="ECO:0007669"/>
    <property type="project" value="TreeGrafter"/>
</dbReference>
<dbReference type="InterPro" id="IPR020610">
    <property type="entry name" value="Thiolase_AS"/>
</dbReference>
<comment type="caution">
    <text evidence="14">The sequence shown here is derived from an EMBL/GenBank/DDBJ whole genome shotgun (WGS) entry which is preliminary data.</text>
</comment>
<evidence type="ECO:0000256" key="2">
    <source>
        <dbReference type="ARBA" id="ARBA00010982"/>
    </source>
</evidence>
<feature type="domain" description="Thiolase N-terminal" evidence="12">
    <location>
        <begin position="4"/>
        <end position="253"/>
    </location>
</feature>
<evidence type="ECO:0000256" key="3">
    <source>
        <dbReference type="ARBA" id="ARBA00022490"/>
    </source>
</evidence>
<dbReference type="Gene3D" id="3.40.47.10">
    <property type="match status" value="2"/>
</dbReference>
<evidence type="ECO:0000256" key="1">
    <source>
        <dbReference type="ARBA" id="ARBA00005189"/>
    </source>
</evidence>